<protein>
    <recommendedName>
        <fullName evidence="9">Survival of motor neuron-related-splicing factor 30</fullName>
    </recommendedName>
    <alternativeName>
        <fullName evidence="10">Survival motor neuron domain-containing protein 1</fullName>
    </alternativeName>
</protein>
<comment type="subcellular location">
    <subcellularLocation>
        <location evidence="1">Nucleus speckle</location>
    </subcellularLocation>
    <subcellularLocation>
        <location evidence="2">Nucleus</location>
        <location evidence="2">Cajal body</location>
    </subcellularLocation>
</comment>
<evidence type="ECO:0000256" key="5">
    <source>
        <dbReference type="ARBA" id="ARBA00022728"/>
    </source>
</evidence>
<feature type="region of interest" description="Disordered" evidence="11">
    <location>
        <begin position="68"/>
        <end position="103"/>
    </location>
</feature>
<feature type="region of interest" description="Disordered" evidence="11">
    <location>
        <begin position="159"/>
        <end position="178"/>
    </location>
</feature>
<dbReference type="InterPro" id="IPR010304">
    <property type="entry name" value="SMN_Tudor"/>
</dbReference>
<dbReference type="AlphaFoldDB" id="A0A6A4VJ46"/>
<dbReference type="PANTHER" id="PTHR13681">
    <property type="entry name" value="SURVIVAL OF MOTOR NEURON-RELATED-SPLICING FACTOR 30-RELATED"/>
    <property type="match status" value="1"/>
</dbReference>
<keyword evidence="5" id="KW-0747">Spliceosome</keyword>
<evidence type="ECO:0000256" key="4">
    <source>
        <dbReference type="ARBA" id="ARBA00022664"/>
    </source>
</evidence>
<keyword evidence="7" id="KW-0539">Nucleus</keyword>
<feature type="domain" description="Tudor" evidence="12">
    <location>
        <begin position="16"/>
        <end position="75"/>
    </location>
</feature>
<evidence type="ECO:0000256" key="11">
    <source>
        <dbReference type="SAM" id="MobiDB-lite"/>
    </source>
</evidence>
<dbReference type="SMART" id="SM00333">
    <property type="entry name" value="TUDOR"/>
    <property type="match status" value="1"/>
</dbReference>
<dbReference type="GO" id="GO:0005737">
    <property type="term" value="C:cytoplasm"/>
    <property type="evidence" value="ECO:0007669"/>
    <property type="project" value="InterPro"/>
</dbReference>
<reference evidence="13 14" key="1">
    <citation type="submission" date="2019-07" db="EMBL/GenBank/DDBJ databases">
        <title>Draft genome assembly of a fouling barnacle, Amphibalanus amphitrite (Darwin, 1854): The first reference genome for Thecostraca.</title>
        <authorList>
            <person name="Kim W."/>
        </authorList>
    </citation>
    <scope>NUCLEOTIDE SEQUENCE [LARGE SCALE GENOMIC DNA]</scope>
    <source>
        <strain evidence="13">SNU_AA5</strain>
        <tissue evidence="13">Soma without cirri and trophi</tissue>
    </source>
</reference>
<dbReference type="GO" id="GO:0006397">
    <property type="term" value="P:mRNA processing"/>
    <property type="evidence" value="ECO:0007669"/>
    <property type="project" value="UniProtKB-KW"/>
</dbReference>
<evidence type="ECO:0000256" key="8">
    <source>
        <dbReference type="ARBA" id="ARBA00037618"/>
    </source>
</evidence>
<dbReference type="GO" id="GO:0015030">
    <property type="term" value="C:Cajal body"/>
    <property type="evidence" value="ECO:0007669"/>
    <property type="project" value="UniProtKB-SubCell"/>
</dbReference>
<dbReference type="Pfam" id="PF06003">
    <property type="entry name" value="SMN_Tudor"/>
    <property type="match status" value="1"/>
</dbReference>
<keyword evidence="4" id="KW-0507">mRNA processing</keyword>
<comment type="function">
    <text evidence="8">Involved in spliceosome assembly.</text>
</comment>
<evidence type="ECO:0000256" key="9">
    <source>
        <dbReference type="ARBA" id="ARBA00041083"/>
    </source>
</evidence>
<evidence type="ECO:0000259" key="12">
    <source>
        <dbReference type="PROSITE" id="PS50304"/>
    </source>
</evidence>
<dbReference type="SUPFAM" id="SSF63748">
    <property type="entry name" value="Tudor/PWWP/MBT"/>
    <property type="match status" value="1"/>
</dbReference>
<gene>
    <name evidence="13" type="primary">smndc1</name>
    <name evidence="13" type="ORF">FJT64_001277</name>
</gene>
<dbReference type="GO" id="GO:0008380">
    <property type="term" value="P:RNA splicing"/>
    <property type="evidence" value="ECO:0007669"/>
    <property type="project" value="UniProtKB-KW"/>
</dbReference>
<dbReference type="EMBL" id="VIIS01002031">
    <property type="protein sequence ID" value="KAF0289451.1"/>
    <property type="molecule type" value="Genomic_DNA"/>
</dbReference>
<accession>A0A6A4VJ46</accession>
<dbReference type="GO" id="GO:0071011">
    <property type="term" value="C:precatalytic spliceosome"/>
    <property type="evidence" value="ECO:0007669"/>
    <property type="project" value="TreeGrafter"/>
</dbReference>
<name>A0A6A4VJ46_AMPAM</name>
<evidence type="ECO:0000256" key="1">
    <source>
        <dbReference type="ARBA" id="ARBA00004324"/>
    </source>
</evidence>
<evidence type="ECO:0000256" key="10">
    <source>
        <dbReference type="ARBA" id="ARBA00042567"/>
    </source>
</evidence>
<organism evidence="13 14">
    <name type="scientific">Amphibalanus amphitrite</name>
    <name type="common">Striped barnacle</name>
    <name type="synonym">Balanus amphitrite</name>
    <dbReference type="NCBI Taxonomy" id="1232801"/>
    <lineage>
        <taxon>Eukaryota</taxon>
        <taxon>Metazoa</taxon>
        <taxon>Ecdysozoa</taxon>
        <taxon>Arthropoda</taxon>
        <taxon>Crustacea</taxon>
        <taxon>Multicrustacea</taxon>
        <taxon>Cirripedia</taxon>
        <taxon>Thoracica</taxon>
        <taxon>Thoracicalcarea</taxon>
        <taxon>Balanomorpha</taxon>
        <taxon>Balanoidea</taxon>
        <taxon>Balanidae</taxon>
        <taxon>Amphibalaninae</taxon>
        <taxon>Amphibalanus</taxon>
    </lineage>
</organism>
<evidence type="ECO:0000256" key="3">
    <source>
        <dbReference type="ARBA" id="ARBA00005371"/>
    </source>
</evidence>
<evidence type="ECO:0000256" key="7">
    <source>
        <dbReference type="ARBA" id="ARBA00023242"/>
    </source>
</evidence>
<dbReference type="GO" id="GO:0016607">
    <property type="term" value="C:nuclear speck"/>
    <property type="evidence" value="ECO:0007669"/>
    <property type="project" value="UniProtKB-SubCell"/>
</dbReference>
<dbReference type="OrthoDB" id="79171at2759"/>
<dbReference type="GO" id="GO:0003723">
    <property type="term" value="F:RNA binding"/>
    <property type="evidence" value="ECO:0007669"/>
    <property type="project" value="InterPro"/>
</dbReference>
<proteinExistence type="inferred from homology"/>
<evidence type="ECO:0000313" key="14">
    <source>
        <dbReference type="Proteomes" id="UP000440578"/>
    </source>
</evidence>
<dbReference type="PANTHER" id="PTHR13681:SF26">
    <property type="entry name" value="SURVIVAL OF MOTOR NEURON-RELATED-SPLICING FACTOR 30"/>
    <property type="match status" value="1"/>
</dbReference>
<evidence type="ECO:0000256" key="6">
    <source>
        <dbReference type="ARBA" id="ARBA00023187"/>
    </source>
</evidence>
<keyword evidence="14" id="KW-1185">Reference proteome</keyword>
<comment type="caution">
    <text evidence="13">The sequence shown here is derived from an EMBL/GenBank/DDBJ whole genome shotgun (WGS) entry which is preliminary data.</text>
</comment>
<sequence length="178" mass="20263">MAMFADSSEVQEPIRDWEVGDKCSAIWSEDGQYYNALVDEVTSDGQVMIHFVGFKTAEVTRLALLRDPLPEQPKAEDGAETSKSGRKTNRNQQEYLKRKKQKKVQRFKEMEEVREQEKSKWQQFNTKVSKKKNIKGYTKSSIFKTPEAVNGKVGVGTCGIGGRPMTSYTTADKWKRGV</sequence>
<dbReference type="Gene3D" id="2.30.30.140">
    <property type="match status" value="1"/>
</dbReference>
<evidence type="ECO:0000256" key="2">
    <source>
        <dbReference type="ARBA" id="ARBA00004408"/>
    </source>
</evidence>
<dbReference type="PROSITE" id="PS50304">
    <property type="entry name" value="TUDOR"/>
    <property type="match status" value="1"/>
</dbReference>
<comment type="similarity">
    <text evidence="3">Belongs to the SMN family.</text>
</comment>
<dbReference type="InterPro" id="IPR002999">
    <property type="entry name" value="Tudor"/>
</dbReference>
<dbReference type="GO" id="GO:0000381">
    <property type="term" value="P:regulation of alternative mRNA splicing, via spliceosome"/>
    <property type="evidence" value="ECO:0007669"/>
    <property type="project" value="TreeGrafter"/>
</dbReference>
<keyword evidence="6" id="KW-0508">mRNA splicing</keyword>
<dbReference type="Proteomes" id="UP000440578">
    <property type="component" value="Unassembled WGS sequence"/>
</dbReference>
<evidence type="ECO:0000313" key="13">
    <source>
        <dbReference type="EMBL" id="KAF0289451.1"/>
    </source>
</evidence>